<dbReference type="EMBL" id="JACSQA010000030">
    <property type="protein sequence ID" value="MBD8028062.1"/>
    <property type="molecule type" value="Genomic_DNA"/>
</dbReference>
<organism evidence="2 3">
    <name type="scientific">Ureibacillus galli</name>
    <dbReference type="NCBI Taxonomy" id="2762222"/>
    <lineage>
        <taxon>Bacteria</taxon>
        <taxon>Bacillati</taxon>
        <taxon>Bacillota</taxon>
        <taxon>Bacilli</taxon>
        <taxon>Bacillales</taxon>
        <taxon>Caryophanaceae</taxon>
        <taxon>Ureibacillus</taxon>
    </lineage>
</organism>
<reference evidence="2 3" key="1">
    <citation type="submission" date="2020-08" db="EMBL/GenBank/DDBJ databases">
        <title>A Genomic Blueprint of the Chicken Gut Microbiome.</title>
        <authorList>
            <person name="Gilroy R."/>
            <person name="Ravi A."/>
            <person name="Getino M."/>
            <person name="Pursley I."/>
            <person name="Horton D.L."/>
            <person name="Alikhan N.-F."/>
            <person name="Baker D."/>
            <person name="Gharbi K."/>
            <person name="Hall N."/>
            <person name="Watson M."/>
            <person name="Adriaenssens E.M."/>
            <person name="Foster-Nyarko E."/>
            <person name="Jarju S."/>
            <person name="Secka A."/>
            <person name="Antonio M."/>
            <person name="Oren A."/>
            <person name="Chaudhuri R."/>
            <person name="La Ragione R.M."/>
            <person name="Hildebrand F."/>
            <person name="Pallen M.J."/>
        </authorList>
    </citation>
    <scope>NUCLEOTIDE SEQUENCE [LARGE SCALE GENOMIC DNA]</scope>
    <source>
        <strain evidence="2 3">Re31</strain>
    </source>
</reference>
<dbReference type="RefSeq" id="WP_191708482.1">
    <property type="nucleotide sequence ID" value="NZ_JACSQA010000030.1"/>
</dbReference>
<protein>
    <submittedName>
        <fullName evidence="2">DUF3784 domain-containing protein</fullName>
    </submittedName>
</protein>
<keyword evidence="1" id="KW-1133">Transmembrane helix</keyword>
<dbReference type="Pfam" id="PF12650">
    <property type="entry name" value="DUF3784"/>
    <property type="match status" value="1"/>
</dbReference>
<keyword evidence="1" id="KW-0472">Membrane</keyword>
<feature type="transmembrane region" description="Helical" evidence="1">
    <location>
        <begin position="46"/>
        <end position="69"/>
    </location>
</feature>
<feature type="transmembrane region" description="Helical" evidence="1">
    <location>
        <begin position="6"/>
        <end position="25"/>
    </location>
</feature>
<keyword evidence="1" id="KW-0812">Transmembrane</keyword>
<name>A0ABR8XFP5_9BACL</name>
<evidence type="ECO:0000313" key="2">
    <source>
        <dbReference type="EMBL" id="MBD8028062.1"/>
    </source>
</evidence>
<keyword evidence="3" id="KW-1185">Reference proteome</keyword>
<feature type="transmembrane region" description="Helical" evidence="1">
    <location>
        <begin position="75"/>
        <end position="92"/>
    </location>
</feature>
<evidence type="ECO:0000256" key="1">
    <source>
        <dbReference type="SAM" id="Phobius"/>
    </source>
</evidence>
<accession>A0ABR8XFP5</accession>
<gene>
    <name evidence="2" type="ORF">H9636_15535</name>
</gene>
<dbReference type="Proteomes" id="UP000640930">
    <property type="component" value="Unassembled WGS sequence"/>
</dbReference>
<evidence type="ECO:0000313" key="3">
    <source>
        <dbReference type="Proteomes" id="UP000640930"/>
    </source>
</evidence>
<comment type="caution">
    <text evidence="2">The sequence shown here is derived from an EMBL/GenBank/DDBJ whole genome shotgun (WGS) entry which is preliminary data.</text>
</comment>
<sequence length="98" mass="11193">MYFDLNVTSITVAILFIFVAYYVGVKKQTCILKGFNQERIRDKDRLAEIAGFFFLNSGFFLLLNGVIHIPYQDSFTPSIILAYGACTIIYVHKTLVDK</sequence>
<proteinExistence type="predicted"/>
<dbReference type="InterPro" id="IPR017259">
    <property type="entry name" value="UCP037672"/>
</dbReference>